<accession>A0A9D4GVB9</accession>
<sequence length="69" mass="7990">MRVESVICGCYAYNEMCVYLLWLQCVHGEMCLSAAVTMRTRTCESIWFGFNLYKESESSICPYNASQLR</sequence>
<evidence type="ECO:0000313" key="1">
    <source>
        <dbReference type="EMBL" id="KAH3820607.1"/>
    </source>
</evidence>
<comment type="caution">
    <text evidence="1">The sequence shown here is derived from an EMBL/GenBank/DDBJ whole genome shotgun (WGS) entry which is preliminary data.</text>
</comment>
<reference evidence="1" key="2">
    <citation type="submission" date="2020-11" db="EMBL/GenBank/DDBJ databases">
        <authorList>
            <person name="McCartney M.A."/>
            <person name="Auch B."/>
            <person name="Kono T."/>
            <person name="Mallez S."/>
            <person name="Becker A."/>
            <person name="Gohl D.M."/>
            <person name="Silverstein K.A.T."/>
            <person name="Koren S."/>
            <person name="Bechman K.B."/>
            <person name="Herman A."/>
            <person name="Abrahante J.E."/>
            <person name="Garbe J."/>
        </authorList>
    </citation>
    <scope>NUCLEOTIDE SEQUENCE</scope>
    <source>
        <strain evidence="1">Duluth1</strain>
        <tissue evidence="1">Whole animal</tissue>
    </source>
</reference>
<name>A0A9D4GVB9_DREPO</name>
<evidence type="ECO:0000313" key="2">
    <source>
        <dbReference type="Proteomes" id="UP000828390"/>
    </source>
</evidence>
<proteinExistence type="predicted"/>
<protein>
    <submittedName>
        <fullName evidence="1">Uncharacterized protein</fullName>
    </submittedName>
</protein>
<gene>
    <name evidence="1" type="ORF">DPMN_122352</name>
</gene>
<organism evidence="1 2">
    <name type="scientific">Dreissena polymorpha</name>
    <name type="common">Zebra mussel</name>
    <name type="synonym">Mytilus polymorpha</name>
    <dbReference type="NCBI Taxonomy" id="45954"/>
    <lineage>
        <taxon>Eukaryota</taxon>
        <taxon>Metazoa</taxon>
        <taxon>Spiralia</taxon>
        <taxon>Lophotrochozoa</taxon>
        <taxon>Mollusca</taxon>
        <taxon>Bivalvia</taxon>
        <taxon>Autobranchia</taxon>
        <taxon>Heteroconchia</taxon>
        <taxon>Euheterodonta</taxon>
        <taxon>Imparidentia</taxon>
        <taxon>Neoheterodontei</taxon>
        <taxon>Myida</taxon>
        <taxon>Dreissenoidea</taxon>
        <taxon>Dreissenidae</taxon>
        <taxon>Dreissena</taxon>
    </lineage>
</organism>
<dbReference type="AlphaFoldDB" id="A0A9D4GVB9"/>
<reference evidence="1" key="1">
    <citation type="journal article" date="2019" name="bioRxiv">
        <title>The Genome of the Zebra Mussel, Dreissena polymorpha: A Resource for Invasive Species Research.</title>
        <authorList>
            <person name="McCartney M.A."/>
            <person name="Auch B."/>
            <person name="Kono T."/>
            <person name="Mallez S."/>
            <person name="Zhang Y."/>
            <person name="Obille A."/>
            <person name="Becker A."/>
            <person name="Abrahante J.E."/>
            <person name="Garbe J."/>
            <person name="Badalamenti J.P."/>
            <person name="Herman A."/>
            <person name="Mangelson H."/>
            <person name="Liachko I."/>
            <person name="Sullivan S."/>
            <person name="Sone E.D."/>
            <person name="Koren S."/>
            <person name="Silverstein K.A.T."/>
            <person name="Beckman K.B."/>
            <person name="Gohl D.M."/>
        </authorList>
    </citation>
    <scope>NUCLEOTIDE SEQUENCE</scope>
    <source>
        <strain evidence="1">Duluth1</strain>
        <tissue evidence="1">Whole animal</tissue>
    </source>
</reference>
<dbReference type="EMBL" id="JAIWYP010000005">
    <property type="protein sequence ID" value="KAH3820607.1"/>
    <property type="molecule type" value="Genomic_DNA"/>
</dbReference>
<dbReference type="Proteomes" id="UP000828390">
    <property type="component" value="Unassembled WGS sequence"/>
</dbReference>
<keyword evidence="2" id="KW-1185">Reference proteome</keyword>